<dbReference type="PANTHER" id="PTHR47027:SF20">
    <property type="entry name" value="REVERSE TRANSCRIPTASE-LIKE PROTEIN WITH RNA-DIRECTED DNA POLYMERASE DOMAIN"/>
    <property type="match status" value="1"/>
</dbReference>
<dbReference type="GO" id="GO:0003824">
    <property type="term" value="F:catalytic activity"/>
    <property type="evidence" value="ECO:0007669"/>
    <property type="project" value="InterPro"/>
</dbReference>
<feature type="domain" description="Reverse transcriptase" evidence="1">
    <location>
        <begin position="519"/>
        <end position="792"/>
    </location>
</feature>
<name>A0A8C1K7A0_CYPCA</name>
<dbReference type="PANTHER" id="PTHR47027">
    <property type="entry name" value="REVERSE TRANSCRIPTASE DOMAIN-CONTAINING PROTEIN"/>
    <property type="match status" value="1"/>
</dbReference>
<dbReference type="SUPFAM" id="SSF56219">
    <property type="entry name" value="DNase I-like"/>
    <property type="match status" value="1"/>
</dbReference>
<dbReference type="AlphaFoldDB" id="A0A8C1K7A0"/>
<reference evidence="2" key="1">
    <citation type="submission" date="2025-08" db="UniProtKB">
        <authorList>
            <consortium name="Ensembl"/>
        </authorList>
    </citation>
    <scope>IDENTIFICATION</scope>
</reference>
<evidence type="ECO:0000313" key="2">
    <source>
        <dbReference type="Ensembl" id="ENSCCRP00010042250.1"/>
    </source>
</evidence>
<dbReference type="Pfam" id="PF03372">
    <property type="entry name" value="Exo_endo_phos"/>
    <property type="match status" value="1"/>
</dbReference>
<protein>
    <recommendedName>
        <fullName evidence="1">Reverse transcriptase domain-containing protein</fullName>
    </recommendedName>
</protein>
<dbReference type="Proteomes" id="UP000694427">
    <property type="component" value="Unplaced"/>
</dbReference>
<dbReference type="Pfam" id="PF00078">
    <property type="entry name" value="RVT_1"/>
    <property type="match status" value="1"/>
</dbReference>
<proteinExistence type="predicted"/>
<reference evidence="2" key="2">
    <citation type="submission" date="2025-09" db="UniProtKB">
        <authorList>
            <consortium name="Ensembl"/>
        </authorList>
    </citation>
    <scope>IDENTIFICATION</scope>
</reference>
<dbReference type="InterPro" id="IPR005135">
    <property type="entry name" value="Endo/exonuclease/phosphatase"/>
</dbReference>
<dbReference type="Ensembl" id="ENSCCRT00010046348.1">
    <property type="protein sequence ID" value="ENSCCRP00010042250.1"/>
    <property type="gene ID" value="ENSCCRG00010018001.1"/>
</dbReference>
<sequence length="940" mass="106946">MVVRVVSYNSRGLRLGQTAGDRAHRVIVDQLLETTDILCLQETFLAKQDLDKLNSVHIDFHGAGESTTDLSTRMVRGRIPGGVAILWRKKYDPMISIIRLEVDWCIAIKVMHNMNVFIILNVYTPYDCYKNEDEYMNRLAFLNSYIKECTYANIFVMGDLNADISDDKSLFGQHLMQFCHDSKLVLSSMKFLPVDSYTYISEAWHTTSWLDHVICTSDAHDSLETVEIMYGLTTTDHVPVSMTINVDNLPDCSRSTEDGANGVKVNWAKQSKEDVMFYCARTDVLLREVQLPMDAILCSNINCDDDTHCNDLGEMYNSIVSAIYEASRPLHTHPRKVKNTKPGWTKYVAAHQEAAKTAHRAWVIAGRPRQGPELEHKKLTHARYKYAVRFVGKHEQALRAHSMAENLLGNNVTEFWKEVKATNRAKAVLPCHIEGVSGGDNIAEQWRLHYAALFNCIKSEPYCVGKLKEEVIHFTPSEVYHVIEQLADNKASGKDNITAEHLKLASPRVAALLSICLTGLMTHGILPDTMLTVTLVPVIKDKAGKIGSLDNYRPIALASILSKVLEKMLLDRLSEFIYTTENQFGFKAKHSTDLCIYALKEAVESYRRQGSTIFLGFIDASKAFDRVNHHKLFTKLKLRGVPGCIIRILVYWYAKQHMQVKWGNSLSSPFSVGNGVRQGGLLSPALFNLYMDSLSKQLGKCKTGCLIGNTLLNHLMYADDLAIMSPSTVGFQQLLDICSEYGVEFDVKYNAKKSVVLICRTKEDQKLHFPTFYLSGQSLCVSYCTKYLGHIITDRLEDDADMYRQRRMLYVQANMLVRKFHHCSDDVKVRLFRAYCTPMYAAPLWVNYKKETMRKLQVAYNDCLRILLEKPRSSSASKLFCDSGLSTLQALLRNLMFKFMSRLDESQNCIIMMLTSPRCSSARYQSYLWKHWYGCLLRLS</sequence>
<evidence type="ECO:0000259" key="1">
    <source>
        <dbReference type="PROSITE" id="PS50878"/>
    </source>
</evidence>
<organism evidence="2 3">
    <name type="scientific">Cyprinus carpio</name>
    <name type="common">Common carp</name>
    <dbReference type="NCBI Taxonomy" id="7962"/>
    <lineage>
        <taxon>Eukaryota</taxon>
        <taxon>Metazoa</taxon>
        <taxon>Chordata</taxon>
        <taxon>Craniata</taxon>
        <taxon>Vertebrata</taxon>
        <taxon>Euteleostomi</taxon>
        <taxon>Actinopterygii</taxon>
        <taxon>Neopterygii</taxon>
        <taxon>Teleostei</taxon>
        <taxon>Ostariophysi</taxon>
        <taxon>Cypriniformes</taxon>
        <taxon>Cyprinidae</taxon>
        <taxon>Cyprininae</taxon>
        <taxon>Cyprinus</taxon>
    </lineage>
</organism>
<accession>A0A8C1K7A0</accession>
<evidence type="ECO:0000313" key="3">
    <source>
        <dbReference type="Proteomes" id="UP000694427"/>
    </source>
</evidence>
<keyword evidence="3" id="KW-1185">Reference proteome</keyword>
<dbReference type="Gene3D" id="3.60.10.10">
    <property type="entry name" value="Endonuclease/exonuclease/phosphatase"/>
    <property type="match status" value="1"/>
</dbReference>
<dbReference type="SUPFAM" id="SSF56672">
    <property type="entry name" value="DNA/RNA polymerases"/>
    <property type="match status" value="1"/>
</dbReference>
<dbReference type="InterPro" id="IPR043502">
    <property type="entry name" value="DNA/RNA_pol_sf"/>
</dbReference>
<dbReference type="InterPro" id="IPR000477">
    <property type="entry name" value="RT_dom"/>
</dbReference>
<dbReference type="InterPro" id="IPR036691">
    <property type="entry name" value="Endo/exonu/phosph_ase_sf"/>
</dbReference>
<dbReference type="PROSITE" id="PS50878">
    <property type="entry name" value="RT_POL"/>
    <property type="match status" value="1"/>
</dbReference>
<dbReference type="CDD" id="cd01650">
    <property type="entry name" value="RT_nLTR_like"/>
    <property type="match status" value="1"/>
</dbReference>